<dbReference type="EMBL" id="CM042021">
    <property type="protein sequence ID" value="KAI3819569.1"/>
    <property type="molecule type" value="Genomic_DNA"/>
</dbReference>
<evidence type="ECO:0000313" key="2">
    <source>
        <dbReference type="Proteomes" id="UP001056120"/>
    </source>
</evidence>
<dbReference type="Proteomes" id="UP001056120">
    <property type="component" value="Linkage Group LG04"/>
</dbReference>
<comment type="caution">
    <text evidence="1">The sequence shown here is derived from an EMBL/GenBank/DDBJ whole genome shotgun (WGS) entry which is preliminary data.</text>
</comment>
<reference evidence="2" key="1">
    <citation type="journal article" date="2022" name="Mol. Ecol. Resour.">
        <title>The genomes of chicory, endive, great burdock and yacon provide insights into Asteraceae palaeo-polyploidization history and plant inulin production.</title>
        <authorList>
            <person name="Fan W."/>
            <person name="Wang S."/>
            <person name="Wang H."/>
            <person name="Wang A."/>
            <person name="Jiang F."/>
            <person name="Liu H."/>
            <person name="Zhao H."/>
            <person name="Xu D."/>
            <person name="Zhang Y."/>
        </authorList>
    </citation>
    <scope>NUCLEOTIDE SEQUENCE [LARGE SCALE GENOMIC DNA]</scope>
    <source>
        <strain evidence="2">cv. Yunnan</strain>
    </source>
</reference>
<reference evidence="1 2" key="2">
    <citation type="journal article" date="2022" name="Mol. Ecol. Resour.">
        <title>The genomes of chicory, endive, great burdock and yacon provide insights into Asteraceae paleo-polyploidization history and plant inulin production.</title>
        <authorList>
            <person name="Fan W."/>
            <person name="Wang S."/>
            <person name="Wang H."/>
            <person name="Wang A."/>
            <person name="Jiang F."/>
            <person name="Liu H."/>
            <person name="Zhao H."/>
            <person name="Xu D."/>
            <person name="Zhang Y."/>
        </authorList>
    </citation>
    <scope>NUCLEOTIDE SEQUENCE [LARGE SCALE GENOMIC DNA]</scope>
    <source>
        <strain evidence="2">cv. Yunnan</strain>
        <tissue evidence="1">Leaves</tissue>
    </source>
</reference>
<evidence type="ECO:0000313" key="1">
    <source>
        <dbReference type="EMBL" id="KAI3819569.1"/>
    </source>
</evidence>
<gene>
    <name evidence="1" type="ORF">L1987_13410</name>
</gene>
<keyword evidence="2" id="KW-1185">Reference proteome</keyword>
<protein>
    <submittedName>
        <fullName evidence="1">Uncharacterized protein</fullName>
    </submittedName>
</protein>
<name>A0ACB9JGW4_9ASTR</name>
<proteinExistence type="predicted"/>
<sequence length="128" mass="14475">MTIGTRWIRRGALIRRLTERRTRRAVVVRTVIFGRRRILAPIQLIVVPAAAEDEQELPAQEVILALPEPNAPSTTRATMLGGLSSSFYRRGGWRGRHAFAVRSQPSRHNTESGNEWLEKFDDEEQVGG</sequence>
<accession>A0ACB9JGW4</accession>
<organism evidence="1 2">
    <name type="scientific">Smallanthus sonchifolius</name>
    <dbReference type="NCBI Taxonomy" id="185202"/>
    <lineage>
        <taxon>Eukaryota</taxon>
        <taxon>Viridiplantae</taxon>
        <taxon>Streptophyta</taxon>
        <taxon>Embryophyta</taxon>
        <taxon>Tracheophyta</taxon>
        <taxon>Spermatophyta</taxon>
        <taxon>Magnoliopsida</taxon>
        <taxon>eudicotyledons</taxon>
        <taxon>Gunneridae</taxon>
        <taxon>Pentapetalae</taxon>
        <taxon>asterids</taxon>
        <taxon>campanulids</taxon>
        <taxon>Asterales</taxon>
        <taxon>Asteraceae</taxon>
        <taxon>Asteroideae</taxon>
        <taxon>Heliantheae alliance</taxon>
        <taxon>Millerieae</taxon>
        <taxon>Smallanthus</taxon>
    </lineage>
</organism>